<evidence type="ECO:0000256" key="1">
    <source>
        <dbReference type="SAM" id="SignalP"/>
    </source>
</evidence>
<evidence type="ECO:0000313" key="2">
    <source>
        <dbReference type="EMBL" id="KAF6456820.1"/>
    </source>
</evidence>
<comment type="caution">
    <text evidence="2">The sequence shown here is derived from an EMBL/GenBank/DDBJ whole genome shotgun (WGS) entry which is preliminary data.</text>
</comment>
<protein>
    <recommendedName>
        <fullName evidence="4">Secreted protein</fullName>
    </recommendedName>
</protein>
<name>A0A7J8GA24_ROUAE</name>
<evidence type="ECO:0000313" key="3">
    <source>
        <dbReference type="Proteomes" id="UP000593571"/>
    </source>
</evidence>
<proteinExistence type="predicted"/>
<dbReference type="AlphaFoldDB" id="A0A7J8GA24"/>
<reference evidence="2 3" key="1">
    <citation type="journal article" date="2020" name="Nature">
        <title>Six reference-quality genomes reveal evolution of bat adaptations.</title>
        <authorList>
            <person name="Jebb D."/>
            <person name="Huang Z."/>
            <person name="Pippel M."/>
            <person name="Hughes G.M."/>
            <person name="Lavrichenko K."/>
            <person name="Devanna P."/>
            <person name="Winkler S."/>
            <person name="Jermiin L.S."/>
            <person name="Skirmuntt E.C."/>
            <person name="Katzourakis A."/>
            <person name="Burkitt-Gray L."/>
            <person name="Ray D.A."/>
            <person name="Sullivan K.A.M."/>
            <person name="Roscito J.G."/>
            <person name="Kirilenko B.M."/>
            <person name="Davalos L.M."/>
            <person name="Corthals A.P."/>
            <person name="Power M.L."/>
            <person name="Jones G."/>
            <person name="Ransome R.D."/>
            <person name="Dechmann D.K.N."/>
            <person name="Locatelli A.G."/>
            <person name="Puechmaille S.J."/>
            <person name="Fedrigo O."/>
            <person name="Jarvis E.D."/>
            <person name="Hiller M."/>
            <person name="Vernes S.C."/>
            <person name="Myers E.W."/>
            <person name="Teeling E.C."/>
        </authorList>
    </citation>
    <scope>NUCLEOTIDE SEQUENCE [LARGE SCALE GENOMIC DNA]</scope>
    <source>
        <strain evidence="2">MRouAeg1</strain>
        <tissue evidence="2">Muscle</tissue>
    </source>
</reference>
<dbReference type="EMBL" id="JACASE010000006">
    <property type="protein sequence ID" value="KAF6456820.1"/>
    <property type="molecule type" value="Genomic_DNA"/>
</dbReference>
<feature type="chain" id="PRO_5029535830" description="Secreted protein" evidence="1">
    <location>
        <begin position="17"/>
        <end position="153"/>
    </location>
</feature>
<gene>
    <name evidence="2" type="ORF">HJG63_011470</name>
</gene>
<keyword evidence="3" id="KW-1185">Reference proteome</keyword>
<sequence>MRSVSSLLLLAQTVTWDTHFPLYWFPFVSPDGRVGWWKGMGNAGLGARAGLAVGTPASVSLRLVCPPVPVLKAAHVSWDVSTSIEGCFCGCPTSLPASHSLCAPPLKSLLHTPHLKRSSLWFSLTTLPHPAYCSPSLPGILYVRSVSGSSVLP</sequence>
<evidence type="ECO:0008006" key="4">
    <source>
        <dbReference type="Google" id="ProtNLM"/>
    </source>
</evidence>
<dbReference type="Proteomes" id="UP000593571">
    <property type="component" value="Unassembled WGS sequence"/>
</dbReference>
<organism evidence="2 3">
    <name type="scientific">Rousettus aegyptiacus</name>
    <name type="common">Egyptian fruit bat</name>
    <name type="synonym">Pteropus aegyptiacus</name>
    <dbReference type="NCBI Taxonomy" id="9407"/>
    <lineage>
        <taxon>Eukaryota</taxon>
        <taxon>Metazoa</taxon>
        <taxon>Chordata</taxon>
        <taxon>Craniata</taxon>
        <taxon>Vertebrata</taxon>
        <taxon>Euteleostomi</taxon>
        <taxon>Mammalia</taxon>
        <taxon>Eutheria</taxon>
        <taxon>Laurasiatheria</taxon>
        <taxon>Chiroptera</taxon>
        <taxon>Yinpterochiroptera</taxon>
        <taxon>Pteropodoidea</taxon>
        <taxon>Pteropodidae</taxon>
        <taxon>Rousettinae</taxon>
        <taxon>Rousettus</taxon>
    </lineage>
</organism>
<feature type="signal peptide" evidence="1">
    <location>
        <begin position="1"/>
        <end position="16"/>
    </location>
</feature>
<accession>A0A7J8GA24</accession>
<keyword evidence="1" id="KW-0732">Signal</keyword>